<dbReference type="Gene3D" id="2.60.120.1620">
    <property type="match status" value="1"/>
</dbReference>
<reference evidence="3" key="1">
    <citation type="submission" date="2022-07" db="EMBL/GenBank/DDBJ databases">
        <title>Fungi with potential for degradation of polypropylene.</title>
        <authorList>
            <person name="Gostincar C."/>
        </authorList>
    </citation>
    <scope>NUCLEOTIDE SEQUENCE</scope>
    <source>
        <strain evidence="3">EXF-13308</strain>
    </source>
</reference>
<organism evidence="3 4">
    <name type="scientific">Pleurostoma richardsiae</name>
    <dbReference type="NCBI Taxonomy" id="41990"/>
    <lineage>
        <taxon>Eukaryota</taxon>
        <taxon>Fungi</taxon>
        <taxon>Dikarya</taxon>
        <taxon>Ascomycota</taxon>
        <taxon>Pezizomycotina</taxon>
        <taxon>Sordariomycetes</taxon>
        <taxon>Sordariomycetidae</taxon>
        <taxon>Calosphaeriales</taxon>
        <taxon>Pleurostomataceae</taxon>
        <taxon>Pleurostoma</taxon>
    </lineage>
</organism>
<dbReference type="GO" id="GO:0016787">
    <property type="term" value="F:hydrolase activity"/>
    <property type="evidence" value="ECO:0007669"/>
    <property type="project" value="UniProtKB-KW"/>
</dbReference>
<name>A0AA38W0Q2_9PEZI</name>
<dbReference type="SUPFAM" id="SSF55545">
    <property type="entry name" value="beta-N-acetylhexosaminidase-like domain"/>
    <property type="match status" value="1"/>
</dbReference>
<dbReference type="InterPro" id="IPR041437">
    <property type="entry name" value="GH115_C"/>
</dbReference>
<dbReference type="PANTHER" id="PTHR37842">
    <property type="match status" value="1"/>
</dbReference>
<evidence type="ECO:0000313" key="3">
    <source>
        <dbReference type="EMBL" id="KAJ9157510.1"/>
    </source>
</evidence>
<dbReference type="InterPro" id="IPR042301">
    <property type="entry name" value="GH115_sf"/>
</dbReference>
<dbReference type="Gene3D" id="3.20.20.520">
    <property type="entry name" value="Glycosyl hydrolase family 115"/>
    <property type="match status" value="1"/>
</dbReference>
<dbReference type="PANTHER" id="PTHR37842:SF2">
    <property type="entry name" value="GYLCOSYL HYDROLASE 115 C-TERMINAL DOMAIN-CONTAINING PROTEIN"/>
    <property type="match status" value="1"/>
</dbReference>
<sequence length="970" mass="109784">MFDLPIVSFEPGQGRLDLRGAAILVDPDEHQGVHIAAGNLVSDLEKVTGHRPALWTEAARQSPVEAVILVGSFDRSKYLRELAEDGTNRADQVRGKWESFHTSVQDCPWPCAKRMLVIAGSDKRGTIFGVYTLSEQIGVSPWYWWADVPIVSHDHVYALPSSTWQGEPSVRYRGLFINDEAPALTDWVHEKIGPAYNSEFYKKFFELLLRMKANFFWPAMWSGFPEPGSSFFADDPKNQQVADAYGIVVSTSHHEPMQRSTTEWRRGGKGPWAWAKNKEVITEFFTAGAERSQPYESIFTLGMRGEGDDTIDSDDPKATLTDVIATQRRILQDVYGRPDGVGREEVMALYKEVQEYYENGLEIPEDVTLLFADDNFGNIRRLPIQKERQRPGGSGIYYHLEYVGHPRSYKWLNTNSCGKIQQQLRTAYDNGASRIWIFNVGDIKPMEMPATFALNLAWNIDHVSPTSVRDFFRAYAAREFGLDHAEEIAALLQSHDRLMALRRHEHIEPDTFSLLNYGEAETVLSRYRDLESRASTLFEVLPASHKAAFFQIVLHPVKASRIYNELRITQGKNQLYGSQRRNTTNILLHRALALFEQDWSLSEEYHNNLWSGNKWNHIVEQPHYGFSPSTWHAPSRDMITGLSFVQRRQNSNRINGQMGVAVEGHTGVRPGLINEESDRMQPSRGELVPGLTLPSLSPYGVQSRHFEIYTRGTPVVKWTAKPSKEWVLLSQESGQLLPDAEEDQRIEITIDWKQVPQNFSDVVQIDVRSAGGDYEQVHLPVTNRCVPQGFRGFAESDGYVAIEPAATSFRDVQQKAYEIYPYLGRLDPGAVGLTADAGVDDLPWLEYSIFTFSRPSNITIRLYFTMALEAAPEQPLSYEVCFDDEVVSVPLLKTLSKGDLPVGWSSAVQDGVWIREHSFVNSGEGSHRVRYRPLSRRLLLEKLVVDLGGVRESYLGPPSSTFVAEEAVRA</sequence>
<dbReference type="EMBL" id="JANBVO010000001">
    <property type="protein sequence ID" value="KAJ9157510.1"/>
    <property type="molecule type" value="Genomic_DNA"/>
</dbReference>
<protein>
    <submittedName>
        <fullName evidence="3">Glycoside hydrolase family 115 protein</fullName>
    </submittedName>
</protein>
<dbReference type="Proteomes" id="UP001174694">
    <property type="component" value="Unassembled WGS sequence"/>
</dbReference>
<dbReference type="InterPro" id="IPR029018">
    <property type="entry name" value="Hex-like_dom2"/>
</dbReference>
<comment type="caution">
    <text evidence="3">The sequence shown here is derived from an EMBL/GenBank/DDBJ whole genome shotgun (WGS) entry which is preliminary data.</text>
</comment>
<accession>A0AA38W0Q2</accession>
<gene>
    <name evidence="3" type="ORF">NKR23_g296</name>
</gene>
<dbReference type="AlphaFoldDB" id="A0AA38W0Q2"/>
<evidence type="ECO:0000256" key="1">
    <source>
        <dbReference type="ARBA" id="ARBA00022801"/>
    </source>
</evidence>
<dbReference type="Gene3D" id="1.20.58.2150">
    <property type="match status" value="1"/>
</dbReference>
<feature type="domain" description="Gylcosyl hydrolase 115 C-terminal" evidence="2">
    <location>
        <begin position="792"/>
        <end position="958"/>
    </location>
</feature>
<dbReference type="Pfam" id="PF15979">
    <property type="entry name" value="Glyco_hydro_115"/>
    <property type="match status" value="1"/>
</dbReference>
<dbReference type="InterPro" id="IPR031924">
    <property type="entry name" value="GH115"/>
</dbReference>
<proteinExistence type="predicted"/>
<dbReference type="Gene3D" id="3.30.379.10">
    <property type="entry name" value="Chitobiase/beta-hexosaminidase domain 2-like"/>
    <property type="match status" value="1"/>
</dbReference>
<keyword evidence="1 3" id="KW-0378">Hydrolase</keyword>
<evidence type="ECO:0000259" key="2">
    <source>
        <dbReference type="Pfam" id="PF17829"/>
    </source>
</evidence>
<evidence type="ECO:0000313" key="4">
    <source>
        <dbReference type="Proteomes" id="UP001174694"/>
    </source>
</evidence>
<keyword evidence="4" id="KW-1185">Reference proteome</keyword>
<dbReference type="Pfam" id="PF17829">
    <property type="entry name" value="GH115_C"/>
    <property type="match status" value="1"/>
</dbReference>